<dbReference type="Proteomes" id="UP000631521">
    <property type="component" value="Chromosome"/>
</dbReference>
<dbReference type="EMBL" id="CP077091">
    <property type="protein sequence ID" value="QXI17920.1"/>
    <property type="molecule type" value="Genomic_DNA"/>
</dbReference>
<comment type="similarity">
    <text evidence="1">Belongs to the LysR transcriptional regulatory family.</text>
</comment>
<evidence type="ECO:0000313" key="6">
    <source>
        <dbReference type="EMBL" id="QXI17920.1"/>
    </source>
</evidence>
<dbReference type="SUPFAM" id="SSF53850">
    <property type="entry name" value="Periplasmic binding protein-like II"/>
    <property type="match status" value="1"/>
</dbReference>
<keyword evidence="7" id="KW-1185">Reference proteome</keyword>
<keyword evidence="3" id="KW-0238">DNA-binding</keyword>
<dbReference type="InterPro" id="IPR036390">
    <property type="entry name" value="WH_DNA-bd_sf"/>
</dbReference>
<evidence type="ECO:0000313" key="7">
    <source>
        <dbReference type="Proteomes" id="UP000631521"/>
    </source>
</evidence>
<dbReference type="KEGG" id="phv:HU739_002680"/>
<dbReference type="RefSeq" id="WP_186546518.1">
    <property type="nucleotide sequence ID" value="NZ_CP077091.1"/>
</dbReference>
<dbReference type="Gene3D" id="3.40.190.10">
    <property type="entry name" value="Periplasmic binding protein-like II"/>
    <property type="match status" value="2"/>
</dbReference>
<accession>A0A9E6P1K3</accession>
<dbReference type="GO" id="GO:0003677">
    <property type="term" value="F:DNA binding"/>
    <property type="evidence" value="ECO:0007669"/>
    <property type="project" value="UniProtKB-KW"/>
</dbReference>
<dbReference type="GO" id="GO:0003700">
    <property type="term" value="F:DNA-binding transcription factor activity"/>
    <property type="evidence" value="ECO:0007669"/>
    <property type="project" value="InterPro"/>
</dbReference>
<keyword evidence="2" id="KW-0805">Transcription regulation</keyword>
<dbReference type="PANTHER" id="PTHR30118">
    <property type="entry name" value="HTH-TYPE TRANSCRIPTIONAL REGULATOR LEUO-RELATED"/>
    <property type="match status" value="1"/>
</dbReference>
<dbReference type="SUPFAM" id="SSF46785">
    <property type="entry name" value="Winged helix' DNA-binding domain"/>
    <property type="match status" value="1"/>
</dbReference>
<reference evidence="6 7" key="2">
    <citation type="journal article" date="2021" name="Microorganisms">
        <title>The Ever-Expanding Pseudomonas Genus: Description of 43 New Species and Partition of the Pseudomonas putida Group.</title>
        <authorList>
            <person name="Girard L."/>
            <person name="Lood C."/>
            <person name="Hofte M."/>
            <person name="Vandamme P."/>
            <person name="Rokni-Zadeh H."/>
            <person name="van Noort V."/>
            <person name="Lavigne R."/>
            <person name="De Mot R."/>
        </authorList>
    </citation>
    <scope>NUCLEOTIDE SEQUENCE [LARGE SCALE GENOMIC DNA]</scope>
    <source>
        <strain evidence="6 7">SWRI65</strain>
    </source>
</reference>
<dbReference type="Gene3D" id="1.10.10.10">
    <property type="entry name" value="Winged helix-like DNA-binding domain superfamily/Winged helix DNA-binding domain"/>
    <property type="match status" value="1"/>
</dbReference>
<keyword evidence="4" id="KW-0804">Transcription</keyword>
<dbReference type="AlphaFoldDB" id="A0A9E6P1K3"/>
<dbReference type="InterPro" id="IPR036388">
    <property type="entry name" value="WH-like_DNA-bd_sf"/>
</dbReference>
<name>A0A9E6P1K3_9PSED</name>
<dbReference type="PANTHER" id="PTHR30118:SF15">
    <property type="entry name" value="TRANSCRIPTIONAL REGULATORY PROTEIN"/>
    <property type="match status" value="1"/>
</dbReference>
<organism evidence="6 7">
    <name type="scientific">Pseudomonas hamedanensis</name>
    <dbReference type="NCBI Taxonomy" id="2745504"/>
    <lineage>
        <taxon>Bacteria</taxon>
        <taxon>Pseudomonadati</taxon>
        <taxon>Pseudomonadota</taxon>
        <taxon>Gammaproteobacteria</taxon>
        <taxon>Pseudomonadales</taxon>
        <taxon>Pseudomonadaceae</taxon>
        <taxon>Pseudomonas</taxon>
    </lineage>
</organism>
<gene>
    <name evidence="6" type="ORF">HU739_002680</name>
</gene>
<feature type="domain" description="HTH lysR-type" evidence="5">
    <location>
        <begin position="9"/>
        <end position="66"/>
    </location>
</feature>
<protein>
    <submittedName>
        <fullName evidence="6">LysR family transcriptional regulator</fullName>
    </submittedName>
</protein>
<dbReference type="InterPro" id="IPR005119">
    <property type="entry name" value="LysR_subst-bd"/>
</dbReference>
<reference evidence="6 7" key="1">
    <citation type="journal article" date="2020" name="Microorganisms">
        <title>Reliable Identification of Environmental Pseudomonas Isolates Using the rpoD Gene.</title>
        <authorList>
            <consortium name="The Broad Institute Genome Sequencing Platform"/>
            <person name="Girard L."/>
            <person name="Lood C."/>
            <person name="Rokni-Zadeh H."/>
            <person name="van Noort V."/>
            <person name="Lavigne R."/>
            <person name="De Mot R."/>
        </authorList>
    </citation>
    <scope>NUCLEOTIDE SEQUENCE [LARGE SCALE GENOMIC DNA]</scope>
    <source>
        <strain evidence="6 7">SWRI65</strain>
    </source>
</reference>
<proteinExistence type="inferred from homology"/>
<dbReference type="PROSITE" id="PS50931">
    <property type="entry name" value="HTH_LYSR"/>
    <property type="match status" value="1"/>
</dbReference>
<sequence length="324" mass="35804">MNRNDLRRVDIHLLVVFETMMHERHVGRVGEKLFLGQPAISAALGRLRQLFDDPLFIRAGRVMEPTARAEEIFINLTPALDGIAAAVSRCQSFEPGASEATFQVGLSDDVEYALLPRLLRHLREEAPNISLVVLRVDQQQMSQRLFNGEISLGISHMLDLPASARRKSLRVVRPMLLRADNCAGSVTLEEFCTRPHIVVSPMGNAADDTDQALSLLGRRRKVVLAVPQFSALPRLLAQSEMLAIVPDYVARAMALAQGIRAEAVPLPLPTQNLSMAWRGTAHNDAGQRWLRSRCQAFLGPPIELQVVPKSSPALHGTQSLWAAR</sequence>
<dbReference type="Pfam" id="PF03466">
    <property type="entry name" value="LysR_substrate"/>
    <property type="match status" value="1"/>
</dbReference>
<evidence type="ECO:0000259" key="5">
    <source>
        <dbReference type="PROSITE" id="PS50931"/>
    </source>
</evidence>
<dbReference type="Pfam" id="PF00126">
    <property type="entry name" value="HTH_1"/>
    <property type="match status" value="1"/>
</dbReference>
<evidence type="ECO:0000256" key="3">
    <source>
        <dbReference type="ARBA" id="ARBA00023125"/>
    </source>
</evidence>
<evidence type="ECO:0000256" key="2">
    <source>
        <dbReference type="ARBA" id="ARBA00023015"/>
    </source>
</evidence>
<evidence type="ECO:0000256" key="4">
    <source>
        <dbReference type="ARBA" id="ARBA00023163"/>
    </source>
</evidence>
<dbReference type="InterPro" id="IPR050389">
    <property type="entry name" value="LysR-type_TF"/>
</dbReference>
<dbReference type="InterPro" id="IPR000847">
    <property type="entry name" value="LysR_HTH_N"/>
</dbReference>
<evidence type="ECO:0000256" key="1">
    <source>
        <dbReference type="ARBA" id="ARBA00009437"/>
    </source>
</evidence>